<evidence type="ECO:0000313" key="12">
    <source>
        <dbReference type="Proteomes" id="UP001549920"/>
    </source>
</evidence>
<evidence type="ECO:0000256" key="3">
    <source>
        <dbReference type="ARBA" id="ARBA00022606"/>
    </source>
</evidence>
<dbReference type="Proteomes" id="UP001549920">
    <property type="component" value="Unassembled WGS sequence"/>
</dbReference>
<evidence type="ECO:0000256" key="5">
    <source>
        <dbReference type="ARBA" id="ARBA00022725"/>
    </source>
</evidence>
<reference evidence="11 12" key="1">
    <citation type="submission" date="2024-06" db="EMBL/GenBank/DDBJ databases">
        <title>A chromosome-level genome assembly of beet webworm, Loxostege sticticalis.</title>
        <authorList>
            <person name="Zhang Y."/>
        </authorList>
    </citation>
    <scope>NUCLEOTIDE SEQUENCE [LARGE SCALE GENOMIC DNA]</scope>
    <source>
        <strain evidence="11">AQ026</strain>
        <tissue evidence="11">Whole body</tissue>
    </source>
</reference>
<evidence type="ECO:0000256" key="10">
    <source>
        <dbReference type="RuleBase" id="RU351113"/>
    </source>
</evidence>
<dbReference type="Pfam" id="PF02949">
    <property type="entry name" value="7tm_6"/>
    <property type="match status" value="1"/>
</dbReference>
<dbReference type="PANTHER" id="PTHR21137">
    <property type="entry name" value="ODORANT RECEPTOR"/>
    <property type="match status" value="1"/>
</dbReference>
<feature type="transmembrane region" description="Helical" evidence="10">
    <location>
        <begin position="120"/>
        <end position="142"/>
    </location>
</feature>
<protein>
    <recommendedName>
        <fullName evidence="10">Odorant receptor</fullName>
    </recommendedName>
</protein>
<accession>A0ABR3I7T7</accession>
<keyword evidence="8 10" id="KW-0675">Receptor</keyword>
<keyword evidence="6 10" id="KW-1133">Transmembrane helix</keyword>
<evidence type="ECO:0000256" key="9">
    <source>
        <dbReference type="ARBA" id="ARBA00023224"/>
    </source>
</evidence>
<keyword evidence="9 10" id="KW-0807">Transducer</keyword>
<name>A0ABR3I7T7_LOXSC</name>
<evidence type="ECO:0000256" key="2">
    <source>
        <dbReference type="ARBA" id="ARBA00022475"/>
    </source>
</evidence>
<feature type="transmembrane region" description="Helical" evidence="10">
    <location>
        <begin position="30"/>
        <end position="52"/>
    </location>
</feature>
<evidence type="ECO:0000256" key="7">
    <source>
        <dbReference type="ARBA" id="ARBA00023136"/>
    </source>
</evidence>
<sequence>MDLLRHKVLVWAGIYKFHSDNFYLGVCHDVYRVLVIVMIILFSIQHIIYICLCAVRGDDIQWNVVVLLITLMSFIVKFVTVYVHSKEIDEIHDLIKASVFGPTCTEDENILKKSEKQINILLKIAYINLAVINVSWVFFTIGHRMKNESAVIPSYFPFDTNPWSGYLLAFLLEWVILSIWCGFALFSIDCTLACYNIRAASQLNIINYHLERMFDDVRVQSQKHFQYKDLLDRSLNHKFIYYVQRYQNIYRFIDTVNVAFSGGTAFQFFSVTACLSYCVYKMSCTDILSVEFQFALVLVLYYQVQNFLYCYFGNLVKSESDLVCTSMYFSDWPSASPRFRRQMLIAMARWARPITPRVSIVPVTLATFEEILRLSYTFYTIMKSRNMTMN</sequence>
<feature type="transmembrane region" description="Helical" evidence="10">
    <location>
        <begin position="64"/>
        <end position="84"/>
    </location>
</feature>
<keyword evidence="12" id="KW-1185">Reference proteome</keyword>
<dbReference type="EMBL" id="JBEUOH010000007">
    <property type="protein sequence ID" value="KAL0892340.1"/>
    <property type="molecule type" value="Genomic_DNA"/>
</dbReference>
<comment type="caution">
    <text evidence="11">The sequence shown here is derived from an EMBL/GenBank/DDBJ whole genome shotgun (WGS) entry which is preliminary data.</text>
</comment>
<evidence type="ECO:0000256" key="8">
    <source>
        <dbReference type="ARBA" id="ARBA00023170"/>
    </source>
</evidence>
<gene>
    <name evidence="11" type="ORF">ABMA27_015483</name>
</gene>
<dbReference type="PANTHER" id="PTHR21137:SF35">
    <property type="entry name" value="ODORANT RECEPTOR 19A-RELATED"/>
    <property type="match status" value="1"/>
</dbReference>
<keyword evidence="7 10" id="KW-0472">Membrane</keyword>
<comment type="subcellular location">
    <subcellularLocation>
        <location evidence="1 10">Cell membrane</location>
        <topology evidence="1 10">Multi-pass membrane protein</topology>
    </subcellularLocation>
</comment>
<organism evidence="11 12">
    <name type="scientific">Loxostege sticticalis</name>
    <name type="common">Beet webworm moth</name>
    <dbReference type="NCBI Taxonomy" id="481309"/>
    <lineage>
        <taxon>Eukaryota</taxon>
        <taxon>Metazoa</taxon>
        <taxon>Ecdysozoa</taxon>
        <taxon>Arthropoda</taxon>
        <taxon>Hexapoda</taxon>
        <taxon>Insecta</taxon>
        <taxon>Pterygota</taxon>
        <taxon>Neoptera</taxon>
        <taxon>Endopterygota</taxon>
        <taxon>Lepidoptera</taxon>
        <taxon>Glossata</taxon>
        <taxon>Ditrysia</taxon>
        <taxon>Pyraloidea</taxon>
        <taxon>Crambidae</taxon>
        <taxon>Pyraustinae</taxon>
        <taxon>Loxostege</taxon>
    </lineage>
</organism>
<evidence type="ECO:0000313" key="11">
    <source>
        <dbReference type="EMBL" id="KAL0892340.1"/>
    </source>
</evidence>
<keyword evidence="5 10" id="KW-0552">Olfaction</keyword>
<evidence type="ECO:0000256" key="1">
    <source>
        <dbReference type="ARBA" id="ARBA00004651"/>
    </source>
</evidence>
<comment type="similarity">
    <text evidence="10">Belongs to the insect chemoreceptor superfamily. Heteromeric odorant receptor channel (TC 1.A.69) family.</text>
</comment>
<keyword evidence="3 10" id="KW-0716">Sensory transduction</keyword>
<comment type="caution">
    <text evidence="10">Lacks conserved residue(s) required for the propagation of feature annotation.</text>
</comment>
<evidence type="ECO:0000256" key="6">
    <source>
        <dbReference type="ARBA" id="ARBA00022989"/>
    </source>
</evidence>
<keyword evidence="2" id="KW-1003">Cell membrane</keyword>
<evidence type="ECO:0000256" key="4">
    <source>
        <dbReference type="ARBA" id="ARBA00022692"/>
    </source>
</evidence>
<proteinExistence type="inferred from homology"/>
<keyword evidence="4 10" id="KW-0812">Transmembrane</keyword>
<feature type="transmembrane region" description="Helical" evidence="10">
    <location>
        <begin position="163"/>
        <end position="188"/>
    </location>
</feature>
<dbReference type="InterPro" id="IPR004117">
    <property type="entry name" value="7tm6_olfct_rcpt"/>
</dbReference>